<organism evidence="6 7">
    <name type="scientific">Caenorhabditis japonica</name>
    <dbReference type="NCBI Taxonomy" id="281687"/>
    <lineage>
        <taxon>Eukaryota</taxon>
        <taxon>Metazoa</taxon>
        <taxon>Ecdysozoa</taxon>
        <taxon>Nematoda</taxon>
        <taxon>Chromadorea</taxon>
        <taxon>Rhabditida</taxon>
        <taxon>Rhabditina</taxon>
        <taxon>Rhabditomorpha</taxon>
        <taxon>Rhabditoidea</taxon>
        <taxon>Rhabditidae</taxon>
        <taxon>Peloderinae</taxon>
        <taxon>Caenorhabditis</taxon>
    </lineage>
</organism>
<evidence type="ECO:0000256" key="2">
    <source>
        <dbReference type="ARBA" id="ARBA00022692"/>
    </source>
</evidence>
<keyword evidence="7" id="KW-1185">Reference proteome</keyword>
<dbReference type="GO" id="GO:0016020">
    <property type="term" value="C:membrane"/>
    <property type="evidence" value="ECO:0007669"/>
    <property type="project" value="UniProtKB-SubCell"/>
</dbReference>
<dbReference type="PANTHER" id="PTHR44755">
    <property type="entry name" value="NATRIURETIC PEPTIDE RECEPTOR 3-RELATED"/>
    <property type="match status" value="1"/>
</dbReference>
<dbReference type="SUPFAM" id="SSF53822">
    <property type="entry name" value="Periplasmic binding protein-like I"/>
    <property type="match status" value="1"/>
</dbReference>
<evidence type="ECO:0000256" key="1">
    <source>
        <dbReference type="ARBA" id="ARBA00004370"/>
    </source>
</evidence>
<comment type="subcellular location">
    <subcellularLocation>
        <location evidence="1">Membrane</location>
    </subcellularLocation>
</comment>
<dbReference type="InterPro" id="IPR028082">
    <property type="entry name" value="Peripla_BP_I"/>
</dbReference>
<dbReference type="Gene3D" id="3.40.50.2300">
    <property type="match status" value="1"/>
</dbReference>
<reference evidence="6" key="2">
    <citation type="submission" date="2022-06" db="UniProtKB">
        <authorList>
            <consortium name="EnsemblMetazoa"/>
        </authorList>
    </citation>
    <scope>IDENTIFICATION</scope>
    <source>
        <strain evidence="6">DF5081</strain>
    </source>
</reference>
<dbReference type="GO" id="GO:0017046">
    <property type="term" value="F:peptide hormone binding"/>
    <property type="evidence" value="ECO:0007669"/>
    <property type="project" value="TreeGrafter"/>
</dbReference>
<keyword evidence="3" id="KW-1133">Transmembrane helix</keyword>
<dbReference type="Proteomes" id="UP000005237">
    <property type="component" value="Unassembled WGS sequence"/>
</dbReference>
<sequence>MFCCNCKIHVGIAAALEFQPASIGWAYSGGAVPLAVQYLQSHGFLTNFDFEFHVEYTECDIASTVRAGLKFMSTLDYDVIIGPPCAQALKVMGTLSNIFKKPVLGWGFVSESELSDKSRFPYVASALPNSETLGIAASELLQLFSWNRVALLFYANELNYCNSVIDDVESKLNDPNGYPVKIVMKGEIDSKDNGS</sequence>
<accession>A0A8R1E323</accession>
<feature type="domain" description="Receptor ligand binding region" evidence="5">
    <location>
        <begin position="30"/>
        <end position="189"/>
    </location>
</feature>
<dbReference type="OMA" id="YTECDIA"/>
<reference evidence="7" key="1">
    <citation type="submission" date="2010-08" db="EMBL/GenBank/DDBJ databases">
        <authorList>
            <consortium name="Caenorhabditis japonica Sequencing Consortium"/>
            <person name="Wilson R.K."/>
        </authorList>
    </citation>
    <scope>NUCLEOTIDE SEQUENCE [LARGE SCALE GENOMIC DNA]</scope>
    <source>
        <strain evidence="7">DF5081</strain>
    </source>
</reference>
<protein>
    <submittedName>
        <fullName evidence="6">ANF_receptor domain-containing protein</fullName>
    </submittedName>
</protein>
<dbReference type="PANTHER" id="PTHR44755:SF8">
    <property type="entry name" value="RECEPTOR LIGAND BINDING REGION DOMAIN-CONTAINING PROTEIN"/>
    <property type="match status" value="1"/>
</dbReference>
<dbReference type="CDD" id="cd06352">
    <property type="entry name" value="PBP1_NPR_GC-like"/>
    <property type="match status" value="1"/>
</dbReference>
<dbReference type="InterPro" id="IPR001828">
    <property type="entry name" value="ANF_lig-bd_rcpt"/>
</dbReference>
<dbReference type="GO" id="GO:0038023">
    <property type="term" value="F:signaling receptor activity"/>
    <property type="evidence" value="ECO:0007669"/>
    <property type="project" value="TreeGrafter"/>
</dbReference>
<dbReference type="GO" id="GO:0007165">
    <property type="term" value="P:signal transduction"/>
    <property type="evidence" value="ECO:0007669"/>
    <property type="project" value="TreeGrafter"/>
</dbReference>
<evidence type="ECO:0000256" key="3">
    <source>
        <dbReference type="ARBA" id="ARBA00022989"/>
    </source>
</evidence>
<dbReference type="EnsemblMetazoa" id="CJA18344b.1">
    <property type="protein sequence ID" value="CJA18344b.1"/>
    <property type="gene ID" value="WBGene00137547"/>
</dbReference>
<proteinExistence type="predicted"/>
<evidence type="ECO:0000256" key="4">
    <source>
        <dbReference type="ARBA" id="ARBA00023136"/>
    </source>
</evidence>
<dbReference type="InterPro" id="IPR052612">
    <property type="entry name" value="ANP_Clearance_Receptor"/>
</dbReference>
<keyword evidence="4" id="KW-0472">Membrane</keyword>
<name>A0A8R1E323_CAEJA</name>
<keyword evidence="2" id="KW-0812">Transmembrane</keyword>
<evidence type="ECO:0000313" key="6">
    <source>
        <dbReference type="EnsemblMetazoa" id="CJA18344b.1"/>
    </source>
</evidence>
<dbReference type="Pfam" id="PF01094">
    <property type="entry name" value="ANF_receptor"/>
    <property type="match status" value="1"/>
</dbReference>
<dbReference type="AlphaFoldDB" id="A0A8R1E323"/>
<evidence type="ECO:0000259" key="5">
    <source>
        <dbReference type="Pfam" id="PF01094"/>
    </source>
</evidence>
<evidence type="ECO:0000313" key="7">
    <source>
        <dbReference type="Proteomes" id="UP000005237"/>
    </source>
</evidence>